<evidence type="ECO:0000259" key="2">
    <source>
        <dbReference type="Pfam" id="PF13449"/>
    </source>
</evidence>
<accession>A0A068T4P9</accession>
<dbReference type="Proteomes" id="UP000028186">
    <property type="component" value="Chromosome I"/>
</dbReference>
<sequence>MTKILFATVALAALIGSSASADDKVFPAKLTGQAILPANTVVPAPADAPAFLKTSGKFTTADRKRTDALGTLPGKDGARITDVKLPLDGQPIQGFSGIKTMADGTFWTLSDNGFGSKFNSSDSMLFLHQMKFDWATNKAEVVKNVFLSDPNKIAPFPIVTEATETRYLTGADFDIESVQPVADGFWLGDEFGPYLLKFDIQGRLTDVIATTVDGKPVLSPDNPLIQLPGNPAAKMPVFNLKRSGGFEGLAMAKDGSKLYGLLEGPLYKDDGQVEQADGKTAIRVIEFDVASKKWTGRSWLYPFADKGAAIGDFNMIDASTALVIERDNGAGTKDKACADPKQPKPDCFDAPAELKRVYKIEFNDANVGKAVRKIGYIDLMNIQDPDNKKKAGNVASVYDMPFVTIENVDVIDATHIIIGNDNNLPFSAGRAVDKADNNEFSVLEVGEFLSAK</sequence>
<feature type="signal peptide" evidence="1">
    <location>
        <begin position="1"/>
        <end position="21"/>
    </location>
</feature>
<dbReference type="PANTHER" id="PTHR37957:SF1">
    <property type="entry name" value="PHYTASE-LIKE DOMAIN-CONTAINING PROTEIN"/>
    <property type="match status" value="1"/>
</dbReference>
<proteinExistence type="predicted"/>
<feature type="chain" id="PRO_5001656615" evidence="1">
    <location>
        <begin position="22"/>
        <end position="452"/>
    </location>
</feature>
<evidence type="ECO:0000256" key="1">
    <source>
        <dbReference type="SAM" id="SignalP"/>
    </source>
</evidence>
<dbReference type="EMBL" id="HG938355">
    <property type="protein sequence ID" value="CDN53433.1"/>
    <property type="molecule type" value="Genomic_DNA"/>
</dbReference>
<organism evidence="3 4">
    <name type="scientific">Neorhizobium galegae bv. officinalis bv. officinalis str. HAMBI 1141</name>
    <dbReference type="NCBI Taxonomy" id="1028801"/>
    <lineage>
        <taxon>Bacteria</taxon>
        <taxon>Pseudomonadati</taxon>
        <taxon>Pseudomonadota</taxon>
        <taxon>Alphaproteobacteria</taxon>
        <taxon>Hyphomicrobiales</taxon>
        <taxon>Rhizobiaceae</taxon>
        <taxon>Rhizobium/Agrobacterium group</taxon>
        <taxon>Neorhizobium</taxon>
    </lineage>
</organism>
<evidence type="ECO:0000313" key="3">
    <source>
        <dbReference type="EMBL" id="CDN53433.1"/>
    </source>
</evidence>
<dbReference type="Pfam" id="PF13449">
    <property type="entry name" value="Phytase-like"/>
    <property type="match status" value="1"/>
</dbReference>
<dbReference type="KEGG" id="ngl:RG1141_CH10740"/>
<protein>
    <submittedName>
        <fullName evidence="3">Glycerophosphodiester phosphodiesterase</fullName>
    </submittedName>
</protein>
<dbReference type="HOGENOM" id="CLU_048268_0_0_5"/>
<feature type="domain" description="Phytase-like" evidence="2">
    <location>
        <begin position="90"/>
        <end position="423"/>
    </location>
</feature>
<dbReference type="RefSeq" id="WP_038541804.1">
    <property type="nucleotide sequence ID" value="NZ_HG938355.1"/>
</dbReference>
<dbReference type="PATRIC" id="fig|1028801.3.peg.1102"/>
<dbReference type="eggNOG" id="COG4222">
    <property type="taxonomic scope" value="Bacteria"/>
</dbReference>
<reference evidence="4" key="1">
    <citation type="journal article" date="2014" name="BMC Genomics">
        <title>Genome sequencing of two Neorhizobium galegae strains reveals a noeT gene responsible for the unusual acetylation of the nodulation factors.</title>
        <authorList>
            <person name="Osterman J."/>
            <person name="Marsh J."/>
            <person name="Laine P.K."/>
            <person name="Zeng Z."/>
            <person name="Alatalo E."/>
            <person name="Sullivan J.T."/>
            <person name="Young J.P."/>
            <person name="Thomas-Oates J."/>
            <person name="Paulin L."/>
            <person name="Lindstrom K."/>
        </authorList>
    </citation>
    <scope>NUCLEOTIDE SEQUENCE [LARGE SCALE GENOMIC DNA]</scope>
    <source>
        <strain evidence="4">HAMBI 1141</strain>
    </source>
</reference>
<name>A0A068T4P9_NEOGA</name>
<dbReference type="PANTHER" id="PTHR37957">
    <property type="entry name" value="BLR7070 PROTEIN"/>
    <property type="match status" value="1"/>
</dbReference>
<dbReference type="AlphaFoldDB" id="A0A068T4P9"/>
<gene>
    <name evidence="3" type="ORF">RG1141_CH10740</name>
</gene>
<evidence type="ECO:0000313" key="4">
    <source>
        <dbReference type="Proteomes" id="UP000028186"/>
    </source>
</evidence>
<dbReference type="InterPro" id="IPR027372">
    <property type="entry name" value="Phytase-like_dom"/>
</dbReference>
<keyword evidence="1" id="KW-0732">Signal</keyword>